<dbReference type="Proteomes" id="UP000326598">
    <property type="component" value="Chromosome"/>
</dbReference>
<accession>A0A5J6HXS6</accession>
<protein>
    <submittedName>
        <fullName evidence="1">Uncharacterized protein</fullName>
    </submittedName>
</protein>
<dbReference type="KEGG" id="scoe:CP976_13650"/>
<evidence type="ECO:0000313" key="2">
    <source>
        <dbReference type="Proteomes" id="UP000326598"/>
    </source>
</evidence>
<proteinExistence type="predicted"/>
<dbReference type="AlphaFoldDB" id="A0A5J6HXS6"/>
<reference evidence="1 2" key="1">
    <citation type="submission" date="2017-09" db="EMBL/GenBank/DDBJ databases">
        <authorList>
            <person name="Lee N."/>
            <person name="Cho B.-K."/>
        </authorList>
    </citation>
    <scope>NUCLEOTIDE SEQUENCE [LARGE SCALE GENOMIC DNA]</scope>
    <source>
        <strain evidence="1 2">ATCC 13740</strain>
    </source>
</reference>
<name>A0A5J6HXS6_STRC4</name>
<gene>
    <name evidence="1" type="ORF">CP976_13650</name>
</gene>
<sequence>MFRGALAGDHRHDLAFAQFTTGGPGVVRFVVQETDSGRRRGMALAVGYGRDAVDHGEGLGDVVDVRAG</sequence>
<evidence type="ECO:0000313" key="1">
    <source>
        <dbReference type="EMBL" id="QEV25106.1"/>
    </source>
</evidence>
<dbReference type="EMBL" id="CP023694">
    <property type="protein sequence ID" value="QEV25106.1"/>
    <property type="molecule type" value="Genomic_DNA"/>
</dbReference>
<organism evidence="1 2">
    <name type="scientific">Streptomyces coeruleorubidus</name>
    <dbReference type="NCBI Taxonomy" id="116188"/>
    <lineage>
        <taxon>Bacteria</taxon>
        <taxon>Bacillati</taxon>
        <taxon>Actinomycetota</taxon>
        <taxon>Actinomycetes</taxon>
        <taxon>Kitasatosporales</taxon>
        <taxon>Streptomycetaceae</taxon>
        <taxon>Streptomyces</taxon>
    </lineage>
</organism>